<proteinExistence type="predicted"/>
<dbReference type="Pfam" id="PF00930">
    <property type="entry name" value="DPPIV_N"/>
    <property type="match status" value="1"/>
</dbReference>
<dbReference type="STRING" id="661478.OP10G_2783"/>
<dbReference type="GO" id="GO:0008239">
    <property type="term" value="F:dipeptidyl-peptidase activity"/>
    <property type="evidence" value="ECO:0007669"/>
    <property type="project" value="TreeGrafter"/>
</dbReference>
<feature type="domain" description="Peptidase S9 prolyl oligopeptidase catalytic" evidence="1">
    <location>
        <begin position="589"/>
        <end position="789"/>
    </location>
</feature>
<dbReference type="Pfam" id="PF00326">
    <property type="entry name" value="Peptidase_S9"/>
    <property type="match status" value="1"/>
</dbReference>
<dbReference type="SUPFAM" id="SSF53474">
    <property type="entry name" value="alpha/beta-Hydrolases"/>
    <property type="match status" value="1"/>
</dbReference>
<dbReference type="InterPro" id="IPR050278">
    <property type="entry name" value="Serine_Prot_S9B/DPPIV"/>
</dbReference>
<gene>
    <name evidence="3" type="ORF">OP10G_2783</name>
</gene>
<evidence type="ECO:0000259" key="1">
    <source>
        <dbReference type="Pfam" id="PF00326"/>
    </source>
</evidence>
<dbReference type="RefSeq" id="WP_025225306.1">
    <property type="nucleotide sequence ID" value="NZ_CP007139.1"/>
</dbReference>
<dbReference type="GO" id="GO:0006508">
    <property type="term" value="P:proteolysis"/>
    <property type="evidence" value="ECO:0007669"/>
    <property type="project" value="InterPro"/>
</dbReference>
<dbReference type="eggNOG" id="COG1506">
    <property type="taxonomic scope" value="Bacteria"/>
</dbReference>
<evidence type="ECO:0000313" key="4">
    <source>
        <dbReference type="Proteomes" id="UP000027982"/>
    </source>
</evidence>
<dbReference type="InterPro" id="IPR002469">
    <property type="entry name" value="Peptidase_S9B_N"/>
</dbReference>
<dbReference type="InterPro" id="IPR029058">
    <property type="entry name" value="AB_hydrolase_fold"/>
</dbReference>
<dbReference type="PANTHER" id="PTHR11731">
    <property type="entry name" value="PROTEASE FAMILY S9B,C DIPEPTIDYL-PEPTIDASE IV-RELATED"/>
    <property type="match status" value="1"/>
</dbReference>
<evidence type="ECO:0000313" key="3">
    <source>
        <dbReference type="EMBL" id="AIE86151.1"/>
    </source>
</evidence>
<dbReference type="InterPro" id="IPR001375">
    <property type="entry name" value="Peptidase_S9_cat"/>
</dbReference>
<dbReference type="Gene3D" id="2.140.10.30">
    <property type="entry name" value="Dipeptidylpeptidase IV, N-terminal domain"/>
    <property type="match status" value="1"/>
</dbReference>
<dbReference type="EMBL" id="CP007139">
    <property type="protein sequence ID" value="AIE86151.1"/>
    <property type="molecule type" value="Genomic_DNA"/>
</dbReference>
<reference evidence="3 4" key="1">
    <citation type="journal article" date="2014" name="PLoS ONE">
        <title>The first complete genome sequence of the class fimbriimonadia in the phylum armatimonadetes.</title>
        <authorList>
            <person name="Hu Z.Y."/>
            <person name="Wang Y.Z."/>
            <person name="Im W.T."/>
            <person name="Wang S.Y."/>
            <person name="Zhao G.P."/>
            <person name="Zheng H.J."/>
            <person name="Quan Z.X."/>
        </authorList>
    </citation>
    <scope>NUCLEOTIDE SEQUENCE [LARGE SCALE GENOMIC DNA]</scope>
    <source>
        <strain evidence="3">Gsoil 348</strain>
    </source>
</reference>
<dbReference type="Gene3D" id="3.40.50.1820">
    <property type="entry name" value="alpha/beta hydrolase"/>
    <property type="match status" value="1"/>
</dbReference>
<sequence>MPLIYSAAVFAALSFQQAVTTPTEPPLNSNPVIAAAESAAGLHLDDLYPRKPFFGRGATGSEWSKDNRYLAYVWAPYDTKGGSDLYIYDAQEHKTTRLTSPEVMGRFDRDIAKAVERYKKETDEEARMLRMNDLEFREWRLKRKEEDEKRKEPLPSYPGVGELEWSPKGHDLLFTWKGDVFRTNVAESKLIRLTRTKESENGIKWLPNAEGYTFQRSGGVFRVRFDTGAMEQLNPELPTGVSYTGYSLSPDGTKLMVTGSKPGPQSRMVDYISYRERFAQAKKAEREVADDPFSGEAYVYIYDLTQDSLDEVKGEGKPWEVWKWPGGKEWQQTAVNDQPWSPDSKRLVFGTWRRTAREQEIIVADTEKKTLKSIYKGKPDGEMNTPGMADPFFTKDGNQVIALLDTSGFRHAWLLDPATEGATPLTKGDFEVYPVKQSADGKTLIVTAQKEDSARMDVYRVEIASGAMERMTHREGNYGRPAVSDDGSRLATTFVSWDSPSELYVLDGGREEKITDSHRVGAFEKINTLKPKLFTYKNRNGQTIHGFMFLPPGWKKSDRRPLMIYVYGGPLGTSKSVEVGAFNSSAYLFNMYLAKVFGYVTVTIDPRGQSGYGNVFGKANYEQPGKAQVEDLTDGVKYLVSNFGVDSKKVAVNGWSFGGFQTQMCMYTAPDVFTLGIAGAGPTEWQNYNNWYSTGTIGPVPNAKPDDLDKYSLTYLAKNLRSPLLLLHGMEDTNVLFQDTIKVYRKLLQYGRGPLVELAFDPTGSHGLGGDIDTRDRHAIYLGFINKWWGPYRR</sequence>
<keyword evidence="4" id="KW-1185">Reference proteome</keyword>
<dbReference type="Proteomes" id="UP000027982">
    <property type="component" value="Chromosome"/>
</dbReference>
<name>A0A068NRU3_FIMGI</name>
<dbReference type="PANTHER" id="PTHR11731:SF193">
    <property type="entry name" value="DIPEPTIDYL PEPTIDASE 9"/>
    <property type="match status" value="1"/>
</dbReference>
<feature type="domain" description="Dipeptidylpeptidase IV N-terminal" evidence="2">
    <location>
        <begin position="299"/>
        <end position="500"/>
    </location>
</feature>
<organism evidence="3 4">
    <name type="scientific">Fimbriimonas ginsengisoli Gsoil 348</name>
    <dbReference type="NCBI Taxonomy" id="661478"/>
    <lineage>
        <taxon>Bacteria</taxon>
        <taxon>Bacillati</taxon>
        <taxon>Armatimonadota</taxon>
        <taxon>Fimbriimonadia</taxon>
        <taxon>Fimbriimonadales</taxon>
        <taxon>Fimbriimonadaceae</taxon>
        <taxon>Fimbriimonas</taxon>
    </lineage>
</organism>
<dbReference type="HOGENOM" id="CLU_353652_0_0_0"/>
<dbReference type="SUPFAM" id="SSF82171">
    <property type="entry name" value="DPP6 N-terminal domain-like"/>
    <property type="match status" value="1"/>
</dbReference>
<accession>A0A068NRU3</accession>
<dbReference type="KEGG" id="fgi:OP10G_2783"/>
<evidence type="ECO:0000259" key="2">
    <source>
        <dbReference type="Pfam" id="PF00930"/>
    </source>
</evidence>
<dbReference type="OrthoDB" id="9812921at2"/>
<dbReference type="GO" id="GO:0008236">
    <property type="term" value="F:serine-type peptidase activity"/>
    <property type="evidence" value="ECO:0007669"/>
    <property type="project" value="InterPro"/>
</dbReference>
<protein>
    <submittedName>
        <fullName evidence="3">Dipeptidyl peptidase IV, putative</fullName>
    </submittedName>
</protein>
<dbReference type="AlphaFoldDB" id="A0A068NRU3"/>